<gene>
    <name evidence="3" type="ORF">HINF_LOCUS42493</name>
    <name evidence="4" type="ORF">HINF_LOCUS47925</name>
    <name evidence="2" type="ORF">HINF_LOCUS50758</name>
    <name evidence="1" type="ORF">HINF_LOCUS9161</name>
</gene>
<evidence type="ECO:0000313" key="5">
    <source>
        <dbReference type="Proteomes" id="UP001642409"/>
    </source>
</evidence>
<comment type="caution">
    <text evidence="1">The sequence shown here is derived from an EMBL/GenBank/DDBJ whole genome shotgun (WGS) entry which is preliminary data.</text>
</comment>
<keyword evidence="5" id="KW-1185">Reference proteome</keyword>
<sequence length="108" mass="12011">MTAPKDDFDPTLDNFEALSKQLYKTDQMTIAINTQILNINNYISTTAPILVKITDNITKLEAKDAELEAKDAELQSLIDGITSGNIDDSPTIQYILKQLKNLLTHSTL</sequence>
<dbReference type="EMBL" id="CAXDID020000173">
    <property type="protein sequence ID" value="CAL6048026.1"/>
    <property type="molecule type" value="Genomic_DNA"/>
</dbReference>
<evidence type="ECO:0000313" key="4">
    <source>
        <dbReference type="EMBL" id="CAL6058035.1"/>
    </source>
</evidence>
<evidence type="ECO:0000313" key="1">
    <source>
        <dbReference type="EMBL" id="CAI9921516.1"/>
    </source>
</evidence>
<accession>A0AA86NM48</accession>
<reference evidence="3 5" key="2">
    <citation type="submission" date="2024-07" db="EMBL/GenBank/DDBJ databases">
        <authorList>
            <person name="Akdeniz Z."/>
        </authorList>
    </citation>
    <scope>NUCLEOTIDE SEQUENCE [LARGE SCALE GENOMIC DNA]</scope>
</reference>
<name>A0AA86NM48_9EUKA</name>
<dbReference type="EMBL" id="CAXDID020000218">
    <property type="protein sequence ID" value="CAL6058035.1"/>
    <property type="molecule type" value="Genomic_DNA"/>
</dbReference>
<dbReference type="AlphaFoldDB" id="A0AA86NM48"/>
<reference evidence="1" key="1">
    <citation type="submission" date="2023-06" db="EMBL/GenBank/DDBJ databases">
        <authorList>
            <person name="Kurt Z."/>
        </authorList>
    </citation>
    <scope>NUCLEOTIDE SEQUENCE</scope>
</reference>
<protein>
    <submittedName>
        <fullName evidence="3">Hypothetical_protein</fullName>
    </submittedName>
</protein>
<dbReference type="EMBL" id="CATOUU010000964">
    <property type="protein sequence ID" value="CAI9963113.1"/>
    <property type="molecule type" value="Genomic_DNA"/>
</dbReference>
<dbReference type="EMBL" id="CATOUU010000226">
    <property type="protein sequence ID" value="CAI9921516.1"/>
    <property type="molecule type" value="Genomic_DNA"/>
</dbReference>
<evidence type="ECO:0000313" key="3">
    <source>
        <dbReference type="EMBL" id="CAL6048026.1"/>
    </source>
</evidence>
<dbReference type="Proteomes" id="UP001642409">
    <property type="component" value="Unassembled WGS sequence"/>
</dbReference>
<proteinExistence type="predicted"/>
<evidence type="ECO:0000313" key="2">
    <source>
        <dbReference type="EMBL" id="CAI9963113.1"/>
    </source>
</evidence>
<organism evidence="1">
    <name type="scientific">Hexamita inflata</name>
    <dbReference type="NCBI Taxonomy" id="28002"/>
    <lineage>
        <taxon>Eukaryota</taxon>
        <taxon>Metamonada</taxon>
        <taxon>Diplomonadida</taxon>
        <taxon>Hexamitidae</taxon>
        <taxon>Hexamitinae</taxon>
        <taxon>Hexamita</taxon>
    </lineage>
</organism>